<proteinExistence type="predicted"/>
<sequence>MPVMPVGTDVPEPTEVDGAPMRRWRIVYSADMELPPGAAAGAAAPWPGRKDLVVDVAMPLFTEALPLPAASNGHVSAGGSSSRIIVGGDLKMDRLETRQVAVTVDTMDLDRSQAIRTDVTLVQSASPAFAEFFKSVVLPTTVRSENRLFAPPSFVYEDKEYTCKWIGRMARVQNDQLEHVYAQANDGKEHVVTRAVRRYVKGGPQDWVKEEVKSKVQVQQLLGLNEDGEGLAS</sequence>
<protein>
    <submittedName>
        <fullName evidence="1">Uncharacterized protein</fullName>
    </submittedName>
</protein>
<dbReference type="STRING" id="765915.A0A1Y2HMA6"/>
<comment type="caution">
    <text evidence="1">The sequence shown here is derived from an EMBL/GenBank/DDBJ whole genome shotgun (WGS) entry which is preliminary data.</text>
</comment>
<accession>A0A1Y2HMA6</accession>
<organism evidence="1 2">
    <name type="scientific">Catenaria anguillulae PL171</name>
    <dbReference type="NCBI Taxonomy" id="765915"/>
    <lineage>
        <taxon>Eukaryota</taxon>
        <taxon>Fungi</taxon>
        <taxon>Fungi incertae sedis</taxon>
        <taxon>Blastocladiomycota</taxon>
        <taxon>Blastocladiomycetes</taxon>
        <taxon>Blastocladiales</taxon>
        <taxon>Catenariaceae</taxon>
        <taxon>Catenaria</taxon>
    </lineage>
</organism>
<evidence type="ECO:0000313" key="2">
    <source>
        <dbReference type="Proteomes" id="UP000193411"/>
    </source>
</evidence>
<dbReference type="Proteomes" id="UP000193411">
    <property type="component" value="Unassembled WGS sequence"/>
</dbReference>
<reference evidence="1 2" key="1">
    <citation type="submission" date="2016-07" db="EMBL/GenBank/DDBJ databases">
        <title>Pervasive Adenine N6-methylation of Active Genes in Fungi.</title>
        <authorList>
            <consortium name="DOE Joint Genome Institute"/>
            <person name="Mondo S.J."/>
            <person name="Dannebaum R.O."/>
            <person name="Kuo R.C."/>
            <person name="Labutti K."/>
            <person name="Haridas S."/>
            <person name="Kuo A."/>
            <person name="Salamov A."/>
            <person name="Ahrendt S.R."/>
            <person name="Lipzen A."/>
            <person name="Sullivan W."/>
            <person name="Andreopoulos W.B."/>
            <person name="Clum A."/>
            <person name="Lindquist E."/>
            <person name="Daum C."/>
            <person name="Ramamoorthy G.K."/>
            <person name="Gryganskyi A."/>
            <person name="Culley D."/>
            <person name="Magnuson J.K."/>
            <person name="James T.Y."/>
            <person name="O'Malley M.A."/>
            <person name="Stajich J.E."/>
            <person name="Spatafora J.W."/>
            <person name="Visel A."/>
            <person name="Grigoriev I.V."/>
        </authorList>
    </citation>
    <scope>NUCLEOTIDE SEQUENCE [LARGE SCALE GENOMIC DNA]</scope>
    <source>
        <strain evidence="1 2">PL171</strain>
    </source>
</reference>
<gene>
    <name evidence="1" type="ORF">BCR44DRAFT_81419</name>
</gene>
<name>A0A1Y2HMA6_9FUNG</name>
<keyword evidence="2" id="KW-1185">Reference proteome</keyword>
<dbReference type="EMBL" id="MCFL01000020">
    <property type="protein sequence ID" value="ORZ35747.1"/>
    <property type="molecule type" value="Genomic_DNA"/>
</dbReference>
<evidence type="ECO:0000313" key="1">
    <source>
        <dbReference type="EMBL" id="ORZ35747.1"/>
    </source>
</evidence>
<dbReference type="AlphaFoldDB" id="A0A1Y2HMA6"/>